<reference evidence="1 2" key="1">
    <citation type="submission" date="2016-11" db="EMBL/GenBank/DDBJ databases">
        <authorList>
            <person name="Jaros S."/>
            <person name="Januszkiewicz K."/>
            <person name="Wedrychowicz H."/>
        </authorList>
    </citation>
    <scope>NUCLEOTIDE SEQUENCE [LARGE SCALE GENOMIC DNA]</scope>
    <source>
        <strain evidence="1 2">DSM 21986</strain>
    </source>
</reference>
<evidence type="ECO:0000313" key="1">
    <source>
        <dbReference type="EMBL" id="SHF69511.1"/>
    </source>
</evidence>
<dbReference type="EMBL" id="FQUS01000012">
    <property type="protein sequence ID" value="SHF69511.1"/>
    <property type="molecule type" value="Genomic_DNA"/>
</dbReference>
<dbReference type="STRING" id="1194090.SAMN05443144_1129"/>
<organism evidence="1 2">
    <name type="scientific">Fodinibius roseus</name>
    <dbReference type="NCBI Taxonomy" id="1194090"/>
    <lineage>
        <taxon>Bacteria</taxon>
        <taxon>Pseudomonadati</taxon>
        <taxon>Balneolota</taxon>
        <taxon>Balneolia</taxon>
        <taxon>Balneolales</taxon>
        <taxon>Balneolaceae</taxon>
        <taxon>Fodinibius</taxon>
    </lineage>
</organism>
<dbReference type="RefSeq" id="WP_280173655.1">
    <property type="nucleotide sequence ID" value="NZ_FQUS01000012.1"/>
</dbReference>
<gene>
    <name evidence="1" type="ORF">SAMN05443144_1129</name>
</gene>
<keyword evidence="2" id="KW-1185">Reference proteome</keyword>
<evidence type="ECO:0000313" key="2">
    <source>
        <dbReference type="Proteomes" id="UP000184041"/>
    </source>
</evidence>
<accession>A0A1M5DRM6</accession>
<protein>
    <submittedName>
        <fullName evidence="1">Uncharacterized protein</fullName>
    </submittedName>
</protein>
<dbReference type="Proteomes" id="UP000184041">
    <property type="component" value="Unassembled WGS sequence"/>
</dbReference>
<name>A0A1M5DRM6_9BACT</name>
<dbReference type="AlphaFoldDB" id="A0A1M5DRM6"/>
<proteinExistence type="predicted"/>
<sequence>MTVCNIRRTLPVSGVEDNNSVAGAGGRSALAFFLRLVEVQISW</sequence>